<dbReference type="SMART" id="SM00345">
    <property type="entry name" value="HTH_GNTR"/>
    <property type="match status" value="1"/>
</dbReference>
<evidence type="ECO:0000313" key="6">
    <source>
        <dbReference type="EMBL" id="MBD3125124.1"/>
    </source>
</evidence>
<dbReference type="Gene3D" id="1.20.120.530">
    <property type="entry name" value="GntR ligand-binding domain-like"/>
    <property type="match status" value="1"/>
</dbReference>
<dbReference type="SUPFAM" id="SSF48008">
    <property type="entry name" value="GntR ligand-binding domain-like"/>
    <property type="match status" value="1"/>
</dbReference>
<organism evidence="8 10">
    <name type="scientific">Citrobacter braakii</name>
    <dbReference type="NCBI Taxonomy" id="57706"/>
    <lineage>
        <taxon>Bacteria</taxon>
        <taxon>Pseudomonadati</taxon>
        <taxon>Pseudomonadota</taxon>
        <taxon>Gammaproteobacteria</taxon>
        <taxon>Enterobacterales</taxon>
        <taxon>Enterobacteriaceae</taxon>
        <taxon>Citrobacter</taxon>
        <taxon>Citrobacter freundii complex</taxon>
    </lineage>
</organism>
<evidence type="ECO:0000256" key="3">
    <source>
        <dbReference type="ARBA" id="ARBA00023163"/>
    </source>
</evidence>
<dbReference type="EMBL" id="JACLAH010000007">
    <property type="protein sequence ID" value="MBC2648969.1"/>
    <property type="molecule type" value="Genomic_DNA"/>
</dbReference>
<gene>
    <name evidence="7" type="ORF">BWD41_09245</name>
    <name evidence="8" type="ORF">BZK42_19350</name>
    <name evidence="5" type="ORF">H6P72_20365</name>
    <name evidence="6" type="ORF">ID160_20840</name>
</gene>
<accession>A0A1R0FXS4</accession>
<dbReference type="Proteomes" id="UP000192573">
    <property type="component" value="Unassembled WGS sequence"/>
</dbReference>
<dbReference type="GO" id="GO:0003677">
    <property type="term" value="F:DNA binding"/>
    <property type="evidence" value="ECO:0007669"/>
    <property type="project" value="UniProtKB-KW"/>
</dbReference>
<dbReference type="InterPro" id="IPR036388">
    <property type="entry name" value="WH-like_DNA-bd_sf"/>
</dbReference>
<dbReference type="GeneID" id="66273509"/>
<dbReference type="EMBL" id="MTCP01000003">
    <property type="protein sequence ID" value="OLY69476.1"/>
    <property type="molecule type" value="Genomic_DNA"/>
</dbReference>
<dbReference type="Proteomes" id="UP000586346">
    <property type="component" value="Unassembled WGS sequence"/>
</dbReference>
<dbReference type="InterPro" id="IPR036390">
    <property type="entry name" value="WH_DNA-bd_sf"/>
</dbReference>
<dbReference type="Proteomes" id="UP000185597">
    <property type="component" value="Unassembled WGS sequence"/>
</dbReference>
<name>A0A1R0FXS4_CITBR</name>
<dbReference type="Gene3D" id="1.10.10.10">
    <property type="entry name" value="Winged helix-like DNA-binding domain superfamily/Winged helix DNA-binding domain"/>
    <property type="match status" value="1"/>
</dbReference>
<feature type="domain" description="HTH gntR-type" evidence="4">
    <location>
        <begin position="1"/>
        <end position="70"/>
    </location>
</feature>
<evidence type="ECO:0000313" key="9">
    <source>
        <dbReference type="Proteomes" id="UP000185597"/>
    </source>
</evidence>
<reference evidence="5 11" key="3">
    <citation type="submission" date="2020-08" db="EMBL/GenBank/DDBJ databases">
        <title>Emergence and comparative genomics analysis of Citrobacter in Fennec fox imported from North Africa to China.</title>
        <authorList>
            <person name="Zheng B."/>
        </authorList>
    </citation>
    <scope>NUCLEOTIDE SEQUENCE [LARGE SCALE GENOMIC DNA]</scope>
    <source>
        <strain evidence="5 11">FF371</strain>
    </source>
</reference>
<dbReference type="Proteomes" id="UP000605024">
    <property type="component" value="Unassembled WGS sequence"/>
</dbReference>
<evidence type="ECO:0000259" key="4">
    <source>
        <dbReference type="PROSITE" id="PS50949"/>
    </source>
</evidence>
<evidence type="ECO:0000313" key="5">
    <source>
        <dbReference type="EMBL" id="MBC2648969.1"/>
    </source>
</evidence>
<dbReference type="OrthoDB" id="7005926at2"/>
<sequence length="218" mass="25354">MDNKNELFESIKNYLLDDANRNADGRIETETELAVRFNTSRYKVRQALSTLVQMGMLERSPRRGSVLKNLEQHNINHQLLMQFDLSGFDITEFTEARILIECAIIPLATRRIFPAMLSKLENELRLIEENADNPQVADRHDRDFHLLLLQASGNRVLQVFSDVLITYFEKTRESLPANDRQYFLDTAAKQREILLHIKKGDAQMASELMRAHLLEKRL</sequence>
<dbReference type="Pfam" id="PF07729">
    <property type="entry name" value="FCD"/>
    <property type="match status" value="1"/>
</dbReference>
<proteinExistence type="predicted"/>
<dbReference type="PRINTS" id="PR00035">
    <property type="entry name" value="HTHGNTR"/>
</dbReference>
<dbReference type="InterPro" id="IPR000524">
    <property type="entry name" value="Tscrpt_reg_HTH_GntR"/>
</dbReference>
<evidence type="ECO:0000256" key="2">
    <source>
        <dbReference type="ARBA" id="ARBA00023125"/>
    </source>
</evidence>
<evidence type="ECO:0000313" key="10">
    <source>
        <dbReference type="Proteomes" id="UP000192573"/>
    </source>
</evidence>
<dbReference type="AlphaFoldDB" id="A0A1R0FXS4"/>
<reference evidence="7 9" key="1">
    <citation type="submission" date="2017-01" db="EMBL/GenBank/DDBJ databases">
        <title>First report of the plasmid-mediated mcr-1 gene in Citrobacter freudii.</title>
        <authorList>
            <person name="Liu J."/>
            <person name="Yang Y."/>
            <person name="Li Y."/>
            <person name="Liu D."/>
            <person name="Tuo H."/>
            <person name="Davis M."/>
            <person name="Zhang A."/>
        </authorList>
    </citation>
    <scope>NUCLEOTIDE SEQUENCE [LARGE SCALE GENOMIC DNA]</scope>
    <source>
        <strain evidence="7 9">SCC4</strain>
    </source>
</reference>
<reference evidence="6" key="4">
    <citation type="submission" date="2020-09" db="EMBL/GenBank/DDBJ databases">
        <title>Characterization of IncC plasmids in Enterobacterales of food-producing animals originating from China.</title>
        <authorList>
            <person name="Zhang Y."/>
            <person name="Lei C.-W."/>
        </authorList>
    </citation>
    <scope>NUCLEOTIDE SEQUENCE</scope>
    <source>
        <strain evidence="6">CC1</strain>
    </source>
</reference>
<keyword evidence="3" id="KW-0804">Transcription</keyword>
<dbReference type="GO" id="GO:0003700">
    <property type="term" value="F:DNA-binding transcription factor activity"/>
    <property type="evidence" value="ECO:0007669"/>
    <property type="project" value="InterPro"/>
</dbReference>
<dbReference type="InterPro" id="IPR008920">
    <property type="entry name" value="TF_FadR/GntR_C"/>
</dbReference>
<dbReference type="RefSeq" id="WP_016153935.1">
    <property type="nucleotide sequence ID" value="NZ_CABGPK010000001.1"/>
</dbReference>
<dbReference type="PANTHER" id="PTHR43537:SF24">
    <property type="entry name" value="GLUCONATE OPERON TRANSCRIPTIONAL REPRESSOR"/>
    <property type="match status" value="1"/>
</dbReference>
<dbReference type="EMBL" id="NAEW01000010">
    <property type="protein sequence ID" value="OQM40461.1"/>
    <property type="molecule type" value="Genomic_DNA"/>
</dbReference>
<dbReference type="EMBL" id="JACXSK010000017">
    <property type="protein sequence ID" value="MBD3125124.1"/>
    <property type="molecule type" value="Genomic_DNA"/>
</dbReference>
<keyword evidence="11" id="KW-1185">Reference proteome</keyword>
<comment type="caution">
    <text evidence="8">The sequence shown here is derived from an EMBL/GenBank/DDBJ whole genome shotgun (WGS) entry which is preliminary data.</text>
</comment>
<dbReference type="PROSITE" id="PS50949">
    <property type="entry name" value="HTH_GNTR"/>
    <property type="match status" value="1"/>
</dbReference>
<evidence type="ECO:0000256" key="1">
    <source>
        <dbReference type="ARBA" id="ARBA00023015"/>
    </source>
</evidence>
<dbReference type="SUPFAM" id="SSF46785">
    <property type="entry name" value="Winged helix' DNA-binding domain"/>
    <property type="match status" value="1"/>
</dbReference>
<dbReference type="SMART" id="SM00895">
    <property type="entry name" value="FCD"/>
    <property type="match status" value="1"/>
</dbReference>
<evidence type="ECO:0000313" key="11">
    <source>
        <dbReference type="Proteomes" id="UP000586346"/>
    </source>
</evidence>
<evidence type="ECO:0000313" key="8">
    <source>
        <dbReference type="EMBL" id="OQM40461.1"/>
    </source>
</evidence>
<keyword evidence="1" id="KW-0805">Transcription regulation</keyword>
<dbReference type="InterPro" id="IPR011711">
    <property type="entry name" value="GntR_C"/>
</dbReference>
<dbReference type="PANTHER" id="PTHR43537">
    <property type="entry name" value="TRANSCRIPTIONAL REGULATOR, GNTR FAMILY"/>
    <property type="match status" value="1"/>
</dbReference>
<dbReference type="Pfam" id="PF00392">
    <property type="entry name" value="GntR"/>
    <property type="match status" value="1"/>
</dbReference>
<reference evidence="8 10" key="2">
    <citation type="submission" date="2017-03" db="EMBL/GenBank/DDBJ databases">
        <authorList>
            <person name="Afonso C.L."/>
            <person name="Miller P.J."/>
            <person name="Scott M.A."/>
            <person name="Spackman E."/>
            <person name="Goraichik I."/>
            <person name="Dimitrov K.M."/>
            <person name="Suarez D.L."/>
            <person name="Swayne D.E."/>
        </authorList>
    </citation>
    <scope>NUCLEOTIDE SEQUENCE [LARGE SCALE GENOMIC DNA]</scope>
    <source>
        <strain evidence="8 10">ATCC 51113</strain>
    </source>
</reference>
<evidence type="ECO:0000313" key="7">
    <source>
        <dbReference type="EMBL" id="OLY69476.1"/>
    </source>
</evidence>
<protein>
    <submittedName>
        <fullName evidence="5">FadR family transcriptional regulator</fullName>
    </submittedName>
    <submittedName>
        <fullName evidence="8">GntR family transcriptional regulator</fullName>
    </submittedName>
</protein>
<keyword evidence="2" id="KW-0238">DNA-binding</keyword>